<proteinExistence type="predicted"/>
<dbReference type="Gene3D" id="3.30.530.20">
    <property type="match status" value="2"/>
</dbReference>
<keyword evidence="3" id="KW-1185">Reference proteome</keyword>
<feature type="transmembrane region" description="Helical" evidence="1">
    <location>
        <begin position="1675"/>
        <end position="1695"/>
    </location>
</feature>
<evidence type="ECO:0000256" key="1">
    <source>
        <dbReference type="SAM" id="Phobius"/>
    </source>
</evidence>
<feature type="transmembrane region" description="Helical" evidence="1">
    <location>
        <begin position="1710"/>
        <end position="1729"/>
    </location>
</feature>
<feature type="transmembrane region" description="Helical" evidence="1">
    <location>
        <begin position="1580"/>
        <end position="1606"/>
    </location>
</feature>
<dbReference type="SUPFAM" id="SSF55961">
    <property type="entry name" value="Bet v1-like"/>
    <property type="match status" value="2"/>
</dbReference>
<keyword evidence="1" id="KW-0472">Membrane</keyword>
<dbReference type="InterPro" id="IPR051213">
    <property type="entry name" value="START_lipid_transfer"/>
</dbReference>
<protein>
    <submittedName>
        <fullName evidence="2">Uncharacterized protein</fullName>
    </submittedName>
</protein>
<evidence type="ECO:0000313" key="2">
    <source>
        <dbReference type="EMBL" id="GMH67481.1"/>
    </source>
</evidence>
<dbReference type="InterPro" id="IPR023393">
    <property type="entry name" value="START-like_dom_sf"/>
</dbReference>
<dbReference type="PANTHER" id="PTHR19308">
    <property type="entry name" value="PHOSPHATIDYLCHOLINE TRANSFER PROTEIN"/>
    <property type="match status" value="1"/>
</dbReference>
<evidence type="ECO:0000313" key="3">
    <source>
        <dbReference type="Proteomes" id="UP001165085"/>
    </source>
</evidence>
<name>A0A9W7ABV1_9STRA</name>
<keyword evidence="1" id="KW-0812">Transmembrane</keyword>
<dbReference type="EMBL" id="BRXY01000117">
    <property type="protein sequence ID" value="GMH67481.1"/>
    <property type="molecule type" value="Genomic_DNA"/>
</dbReference>
<organism evidence="2 3">
    <name type="scientific">Triparma strigata</name>
    <dbReference type="NCBI Taxonomy" id="1606541"/>
    <lineage>
        <taxon>Eukaryota</taxon>
        <taxon>Sar</taxon>
        <taxon>Stramenopiles</taxon>
        <taxon>Ochrophyta</taxon>
        <taxon>Bolidophyceae</taxon>
        <taxon>Parmales</taxon>
        <taxon>Triparmaceae</taxon>
        <taxon>Triparma</taxon>
    </lineage>
</organism>
<reference evidence="3" key="1">
    <citation type="journal article" date="2023" name="Commun. Biol.">
        <title>Genome analysis of Parmales, the sister group of diatoms, reveals the evolutionary specialization of diatoms from phago-mixotrophs to photoautotrophs.</title>
        <authorList>
            <person name="Ban H."/>
            <person name="Sato S."/>
            <person name="Yoshikawa S."/>
            <person name="Yamada K."/>
            <person name="Nakamura Y."/>
            <person name="Ichinomiya M."/>
            <person name="Sato N."/>
            <person name="Blanc-Mathieu R."/>
            <person name="Endo H."/>
            <person name="Kuwata A."/>
            <person name="Ogata H."/>
        </authorList>
    </citation>
    <scope>NUCLEOTIDE SEQUENCE [LARGE SCALE GENOMIC DNA]</scope>
    <source>
        <strain evidence="3">NIES 3701</strain>
    </source>
</reference>
<accession>A0A9W7ABV1</accession>
<comment type="caution">
    <text evidence="2">The sequence shown here is derived from an EMBL/GenBank/DDBJ whole genome shotgun (WGS) entry which is preliminary data.</text>
</comment>
<sequence length="1875" mass="211660">MMEHTQLDEEAVALEAMKKMNLELGAEKFHELFTKVHCACGPEPDPPPHKPLAKPLQRSDPDVVRTADGILAKNQVTNNVTFTANIHEEPNVLLDSLLGDQISTANRRLYQEVIKEESDGTIVSYWSFMLDEVTAAHTVLRMVKLQKVQDNDEIRIQVSSVDEEKELEDSTLPSPFPTVAKNFQLLLNEGTIILEPLSLGQTSFTFIAQASLGVPEEKKDSTPSKISSSFSGLRRSTTKKSFIQRATSFGFSSGPDLAKIGFGVIKAEELFNKIASMLYDRFKKEDVIDKRMKEDFIANVLNAAALTPPEEDLIKKSLDLAKELAMAKRVVGTVREPVEKFFHRSDEGAGWAKSMTKIHSPAINFFVELWLLDAFERKANHKGDAIFDVIKNVDGTRAMQYSRSISLRGFQDRLFQAWMTWAIINEGGRRTFVIAFVPLAGYGGTQHPVAGTEKMMLASSSGVHIVKEITDHTCEWTRAQRVDLNIAALPASMLDFLAKQQLAQSNVLQEKHMRNEKEVDREGRDALAAIMIEERGIELMEDQVVVFDRCLSLLGDGEDQGWKAIKSPSPDVEMKMKYFPPKNGERSIGTGKAVGVIDCTAEEVAAWVMDYTGNERMRVDAEEGNLARLELRHLKRLNENTIATIKRMPIMFDNREAIARQIWKSDEEGVIIAIESVDYNVDYGASFRKTRALTKGLWKLKNLNDLNGVHQCHATLIHWVDAGGNVPAWVANSQITNLLGVVQETIQLFRQDEKIDTATAKEFHTTLTSWQGEEYSKEDDALLQRVRDKFEESLKVEARLEHRRSSFLRNLLDRRKHAGWKQLKSPDVFVKMEVIYEENTSAGIGRATTTVDATILDCAAWELTRMTRQRVKEHRKVGGLERKVVKLTDHSHIYYFARDFGIKTFAPREWLAKCVWKMLDENTMIVGWEDITDDNFPPGAGKNYVRATSGAFWKYERLPEIEGVPQTSVTFCQQADLKGFIPKAMMNSVVSRYLLTVSRMRKNFDRSLDIDAGRRAVLVQRIMREDLVSSDLGDSALEQFEDLFEDKQYSERPTTPFGMADSFVYASRLGGHAWGRTSVNISAGLEDVAAFIWDFGSRANMEISRDIERTFEEGEDRGFKKFVTRRHELSSKHGAHHRDRTFASDMSLTRVDTDTIILRFATVGGEKKNVRRSTVRARGSIAKRKTGTVDAKETVGIRLRRLNGARICLDYACDLAVGSSVSRTASQAFVEQRLGEVAETSIYFQRLLPLSDYAAEDGKALGHDLLWKVGPSKKKRIARLKDAFTKSRALRELSDAHPYILAMMIPALRGNLNLSRTVRTKLVCLSEAEAIQIGKNLILCLKSKKLISAGVDQWRVQNRAVKELMEEHEWFQPMTVVLGRGVVKAAAWGLMWRVVVGAVLSMSDLITDILVLKEYWEGGEATLLFRNLTLASLLVSVALQLLVVIVQNRKKRLSKILKEVGIVLLGMKSPWDAYKVASGAEREKDAEFDPMMEMTVSKCIEMFAESLPGIMIQLSSIIKSLNTEGGTISHVAVTSLFLSTFTTGFVSATISYDLDTDPINREQAPAFYGYIPDSKRKRSILFLTMMNMAAVQALLKSLLVVTLGSIDPMYAWSYLLADLIFYFGYKLLRRDFTTWMPFYGVLGLIVHFLVRLCVKFIADYTATIHFRHPKELGGLYFSMNSISPFIGMMVLLTLMEGPFNDNTTEVLKNVTAFLGVALFTLTSTFFLLIKGKFRRTFYSVRTGAQQTQISFLTGEDEEKAIVFGNHTSYWYPIKDKVEKWVQSGWHCWEVEKPEWFNDHFKDSVPGHMKPKRSKRRQIGVANIKPDKNATPVRRGSFLVNALAKRPNKVAPAANRSTTIDIEAFKREIRKSGSVF</sequence>
<dbReference type="PANTHER" id="PTHR19308:SF14">
    <property type="entry name" value="START DOMAIN-CONTAINING PROTEIN"/>
    <property type="match status" value="1"/>
</dbReference>
<dbReference type="OrthoDB" id="10294511at2759"/>
<gene>
    <name evidence="2" type="ORF">TrST_g2084</name>
</gene>
<keyword evidence="1" id="KW-1133">Transmembrane helix</keyword>
<feature type="transmembrane region" description="Helical" evidence="1">
    <location>
        <begin position="1635"/>
        <end position="1654"/>
    </location>
</feature>
<dbReference type="Proteomes" id="UP001165085">
    <property type="component" value="Unassembled WGS sequence"/>
</dbReference>
<feature type="transmembrane region" description="Helical" evidence="1">
    <location>
        <begin position="1424"/>
        <end position="1446"/>
    </location>
</feature>